<dbReference type="InterPro" id="IPR001969">
    <property type="entry name" value="Aspartic_peptidase_AS"/>
</dbReference>
<evidence type="ECO:0008006" key="2">
    <source>
        <dbReference type="Google" id="ProtNLM"/>
    </source>
</evidence>
<dbReference type="EMBL" id="CP001715">
    <property type="protein sequence ID" value="ACV35435.1"/>
    <property type="molecule type" value="Genomic_DNA"/>
</dbReference>
<dbReference type="STRING" id="522306.CAP2UW1_2140"/>
<dbReference type="AlphaFoldDB" id="C7RNV3"/>
<protein>
    <recommendedName>
        <fullName evidence="2">TIGR02281 family clan AA aspartic protease</fullName>
    </recommendedName>
</protein>
<sequence length="220" mass="22663" precursor="true">MSGREQNSVAPLRAAALWLATACSPTQAVDVGLAGVFPGKALLTIDGGAARTVAVGARTSEGVRVLAVDSDSATIEADGRKRVLRVGQNVASQSSGQAGATAVLTGDAGGHFVTTGSINGATVRFLVDTGATMISLGASDARRIGIDTRSGQAASVTTANGQARVMRVKLDSVRVGEIVVNSVDGLVHEQDMPLALLGMSFLNRLEMQRDGPTMTLRKRY</sequence>
<dbReference type="GO" id="GO:0006508">
    <property type="term" value="P:proteolysis"/>
    <property type="evidence" value="ECO:0007669"/>
    <property type="project" value="InterPro"/>
</dbReference>
<dbReference type="InterPro" id="IPR034122">
    <property type="entry name" value="Retropepsin-like_bacterial"/>
</dbReference>
<dbReference type="PROSITE" id="PS00141">
    <property type="entry name" value="ASP_PROTEASE"/>
    <property type="match status" value="1"/>
</dbReference>
<name>C7RNV3_ACCRE</name>
<dbReference type="HOGENOM" id="CLU_104576_0_0_4"/>
<dbReference type="InterPro" id="IPR021109">
    <property type="entry name" value="Peptidase_aspartic_dom_sf"/>
</dbReference>
<dbReference type="NCBIfam" id="TIGR02281">
    <property type="entry name" value="clan_AA_DTGA"/>
    <property type="match status" value="1"/>
</dbReference>
<dbReference type="KEGG" id="app:CAP2UW1_2140"/>
<dbReference type="GO" id="GO:0004190">
    <property type="term" value="F:aspartic-type endopeptidase activity"/>
    <property type="evidence" value="ECO:0007669"/>
    <property type="project" value="InterPro"/>
</dbReference>
<organism evidence="1">
    <name type="scientific">Accumulibacter regalis</name>
    <dbReference type="NCBI Taxonomy" id="522306"/>
    <lineage>
        <taxon>Bacteria</taxon>
        <taxon>Pseudomonadati</taxon>
        <taxon>Pseudomonadota</taxon>
        <taxon>Betaproteobacteria</taxon>
        <taxon>Candidatus Accumulibacter</taxon>
    </lineage>
</organism>
<gene>
    <name evidence="1" type="ordered locus">CAP2UW1_2140</name>
</gene>
<dbReference type="eggNOG" id="COG3577">
    <property type="taxonomic scope" value="Bacteria"/>
</dbReference>
<reference evidence="1" key="2">
    <citation type="submission" date="2009-09" db="EMBL/GenBank/DDBJ databases">
        <title>Complete sequence of chromosome of Candidatus Accumulibacter phosphatis clade IIA str. UW-1.</title>
        <authorList>
            <consortium name="US DOE Joint Genome Institute"/>
            <person name="Martin H.G."/>
            <person name="Ivanova N."/>
            <person name="Kunin V."/>
            <person name="Warnecke F."/>
            <person name="Barry K."/>
            <person name="He S."/>
            <person name="Salamov A."/>
            <person name="Szeto E."/>
            <person name="Dalin E."/>
            <person name="Pangilinan J.L."/>
            <person name="Lapidus A."/>
            <person name="Lowry S."/>
            <person name="Kyrpides N.C."/>
            <person name="McMahon K.D."/>
            <person name="Hugenholtz P."/>
        </authorList>
    </citation>
    <scope>NUCLEOTIDE SEQUENCE [LARGE SCALE GENOMIC DNA]</scope>
    <source>
        <strain evidence="1">UW-1</strain>
    </source>
</reference>
<dbReference type="InterPro" id="IPR011969">
    <property type="entry name" value="Clan_AA_Asp_peptidase_C"/>
</dbReference>
<dbReference type="Gene3D" id="2.40.70.10">
    <property type="entry name" value="Acid Proteases"/>
    <property type="match status" value="1"/>
</dbReference>
<dbReference type="OrthoDB" id="185963at2"/>
<dbReference type="Pfam" id="PF13975">
    <property type="entry name" value="gag-asp_proteas"/>
    <property type="match status" value="1"/>
</dbReference>
<proteinExistence type="predicted"/>
<accession>C7RNV3</accession>
<dbReference type="CDD" id="cd05483">
    <property type="entry name" value="retropepsin_like_bacteria"/>
    <property type="match status" value="1"/>
</dbReference>
<dbReference type="SUPFAM" id="SSF50630">
    <property type="entry name" value="Acid proteases"/>
    <property type="match status" value="1"/>
</dbReference>
<evidence type="ECO:0000313" key="1">
    <source>
        <dbReference type="EMBL" id="ACV35435.1"/>
    </source>
</evidence>
<reference evidence="1" key="1">
    <citation type="submission" date="2009-08" db="EMBL/GenBank/DDBJ databases">
        <authorList>
            <consortium name="US DOE Joint Genome Institute"/>
            <person name="Lucas S."/>
            <person name="Copeland A."/>
            <person name="Lapidus A."/>
            <person name="Glavina del Rio T."/>
            <person name="Dalin E."/>
            <person name="Tice H."/>
            <person name="Bruce D."/>
            <person name="Barry K."/>
            <person name="Pitluck S."/>
            <person name="Lowry S."/>
            <person name="Larimer F."/>
            <person name="Land M."/>
            <person name="Hauser L."/>
            <person name="Kyrpides N."/>
            <person name="Ivanova N."/>
            <person name="McMahon K.D."/>
            <person name="Hugenholtz P."/>
        </authorList>
    </citation>
    <scope>NUCLEOTIDE SEQUENCE</scope>
    <source>
        <strain evidence="1">UW-1</strain>
    </source>
</reference>